<comment type="caution">
    <text evidence="2">The sequence shown here is derived from an EMBL/GenBank/DDBJ whole genome shotgun (WGS) entry which is preliminary data.</text>
</comment>
<dbReference type="Proteomes" id="UP000636505">
    <property type="component" value="Unassembled WGS sequence"/>
</dbReference>
<sequence length="117" mass="12217">MATDKNTPKTQEAAQVSEAMNNEEDDLQPTQTNFNQEYETAQQNETGAGNQSSDPNPVNREPAEAGVADAKQAGNTPADSGKSGSSSANSDDTPHSPPGGESNPAEYLDMAKETTDS</sequence>
<evidence type="ECO:0000313" key="3">
    <source>
        <dbReference type="Proteomes" id="UP000636505"/>
    </source>
</evidence>
<reference evidence="2" key="1">
    <citation type="submission" date="2020-10" db="EMBL/GenBank/DDBJ databases">
        <authorList>
            <person name="Castelo-Branco R."/>
            <person name="Eusebio N."/>
            <person name="Adriana R."/>
            <person name="Vieira A."/>
            <person name="Brugerolle De Fraissinette N."/>
            <person name="Rezende De Castro R."/>
            <person name="Schneider M.P."/>
            <person name="Vasconcelos V."/>
            <person name="Leao P.N."/>
        </authorList>
    </citation>
    <scope>NUCLEOTIDE SEQUENCE</scope>
    <source>
        <strain evidence="2">LEGE 07310</strain>
    </source>
</reference>
<protein>
    <submittedName>
        <fullName evidence="2">Uncharacterized protein</fullName>
    </submittedName>
</protein>
<feature type="compositionally biased region" description="Polar residues" evidence="1">
    <location>
        <begin position="1"/>
        <end position="20"/>
    </location>
</feature>
<evidence type="ECO:0000313" key="2">
    <source>
        <dbReference type="EMBL" id="MBE9079741.1"/>
    </source>
</evidence>
<organism evidence="2 3">
    <name type="scientific">Vasconcelosia minhoensis LEGE 07310</name>
    <dbReference type="NCBI Taxonomy" id="915328"/>
    <lineage>
        <taxon>Bacteria</taxon>
        <taxon>Bacillati</taxon>
        <taxon>Cyanobacteriota</taxon>
        <taxon>Cyanophyceae</taxon>
        <taxon>Nodosilineales</taxon>
        <taxon>Cymatolegaceae</taxon>
        <taxon>Vasconcelosia</taxon>
        <taxon>Vasconcelosia minhoensis</taxon>
    </lineage>
</organism>
<gene>
    <name evidence="2" type="ORF">IQ241_21010</name>
</gene>
<keyword evidence="3" id="KW-1185">Reference proteome</keyword>
<dbReference type="EMBL" id="JADEXG010000066">
    <property type="protein sequence ID" value="MBE9079741.1"/>
    <property type="molecule type" value="Genomic_DNA"/>
</dbReference>
<feature type="region of interest" description="Disordered" evidence="1">
    <location>
        <begin position="1"/>
        <end position="117"/>
    </location>
</feature>
<dbReference type="RefSeq" id="WP_193910996.1">
    <property type="nucleotide sequence ID" value="NZ_JADEXG010000066.1"/>
</dbReference>
<name>A0A8J7AS86_9CYAN</name>
<dbReference type="AlphaFoldDB" id="A0A8J7AS86"/>
<feature type="compositionally biased region" description="Low complexity" evidence="1">
    <location>
        <begin position="78"/>
        <end position="91"/>
    </location>
</feature>
<accession>A0A8J7AS86</accession>
<evidence type="ECO:0000256" key="1">
    <source>
        <dbReference type="SAM" id="MobiDB-lite"/>
    </source>
</evidence>
<proteinExistence type="predicted"/>
<feature type="compositionally biased region" description="Polar residues" evidence="1">
    <location>
        <begin position="28"/>
        <end position="56"/>
    </location>
</feature>